<dbReference type="GO" id="GO:0004719">
    <property type="term" value="F:protein-L-isoaspartate (D-aspartate) O-methyltransferase activity"/>
    <property type="evidence" value="ECO:0007669"/>
    <property type="project" value="UniProtKB-EC"/>
</dbReference>
<dbReference type="PANTHER" id="PTHR11579:SF0">
    <property type="entry name" value="PROTEIN-L-ISOASPARTATE(D-ASPARTATE) O-METHYLTRANSFERASE"/>
    <property type="match status" value="1"/>
</dbReference>
<dbReference type="SUPFAM" id="SSF53335">
    <property type="entry name" value="S-adenosyl-L-methionine-dependent methyltransferases"/>
    <property type="match status" value="1"/>
</dbReference>
<dbReference type="Gene3D" id="3.40.50.150">
    <property type="entry name" value="Vaccinia Virus protein VP39"/>
    <property type="match status" value="1"/>
</dbReference>
<organism evidence="12 13">
    <name type="scientific">Antrihabitans stalagmiti</name>
    <dbReference type="NCBI Taxonomy" id="2799499"/>
    <lineage>
        <taxon>Bacteria</taxon>
        <taxon>Bacillati</taxon>
        <taxon>Actinomycetota</taxon>
        <taxon>Actinomycetes</taxon>
        <taxon>Mycobacteriales</taxon>
        <taxon>Nocardiaceae</taxon>
        <taxon>Antrihabitans</taxon>
    </lineage>
</organism>
<evidence type="ECO:0000256" key="7">
    <source>
        <dbReference type="ARBA" id="ARBA00022679"/>
    </source>
</evidence>
<gene>
    <name evidence="12" type="primary">fxlM</name>
    <name evidence="12" type="ORF">JGU71_08380</name>
</gene>
<evidence type="ECO:0000256" key="3">
    <source>
        <dbReference type="ARBA" id="ARBA00011890"/>
    </source>
</evidence>
<dbReference type="AlphaFoldDB" id="A0A934U3G8"/>
<dbReference type="EC" id="2.1.1.77" evidence="3"/>
<dbReference type="EMBL" id="JAEMNV010000002">
    <property type="protein sequence ID" value="MBJ8338898.1"/>
    <property type="molecule type" value="Genomic_DNA"/>
</dbReference>
<keyword evidence="5" id="KW-0963">Cytoplasm</keyword>
<keyword evidence="8" id="KW-0949">S-adenosyl-L-methionine</keyword>
<comment type="similarity">
    <text evidence="2">Belongs to the methyltransferase superfamily. L-isoaspartyl/D-aspartyl protein methyltransferase family.</text>
</comment>
<dbReference type="InterPro" id="IPR027573">
    <property type="entry name" value="Methyltran_FxLD"/>
</dbReference>
<dbReference type="NCBIfam" id="TIGR04364">
    <property type="entry name" value="methyltran_FxLD"/>
    <property type="match status" value="1"/>
</dbReference>
<keyword evidence="13" id="KW-1185">Reference proteome</keyword>
<dbReference type="PANTHER" id="PTHR11579">
    <property type="entry name" value="PROTEIN-L-ISOASPARTATE O-METHYLTRANSFERASE"/>
    <property type="match status" value="1"/>
</dbReference>
<accession>A0A934U3G8</accession>
<evidence type="ECO:0000313" key="13">
    <source>
        <dbReference type="Proteomes" id="UP000655868"/>
    </source>
</evidence>
<evidence type="ECO:0000256" key="6">
    <source>
        <dbReference type="ARBA" id="ARBA00022603"/>
    </source>
</evidence>
<evidence type="ECO:0000256" key="5">
    <source>
        <dbReference type="ARBA" id="ARBA00022490"/>
    </source>
</evidence>
<proteinExistence type="inferred from homology"/>
<evidence type="ECO:0000313" key="12">
    <source>
        <dbReference type="EMBL" id="MBJ8338898.1"/>
    </source>
</evidence>
<comment type="subcellular location">
    <subcellularLocation>
        <location evidence="1">Cytoplasm</location>
    </subcellularLocation>
</comment>
<protein>
    <recommendedName>
        <fullName evidence="4">Protein-L-isoaspartate O-methyltransferase</fullName>
        <ecNumber evidence="3">2.1.1.77</ecNumber>
    </recommendedName>
    <alternativeName>
        <fullName evidence="11">L-isoaspartyl protein carboxyl methyltransferase</fullName>
    </alternativeName>
    <alternativeName>
        <fullName evidence="9">Protein L-isoaspartyl methyltransferase</fullName>
    </alternativeName>
    <alternativeName>
        <fullName evidence="10">Protein-beta-aspartate methyltransferase</fullName>
    </alternativeName>
</protein>
<evidence type="ECO:0000256" key="9">
    <source>
        <dbReference type="ARBA" id="ARBA00030757"/>
    </source>
</evidence>
<dbReference type="RefSeq" id="WP_199703531.1">
    <property type="nucleotide sequence ID" value="NZ_JAEMNV010000002.1"/>
</dbReference>
<dbReference type="Pfam" id="PF01135">
    <property type="entry name" value="PCMT"/>
    <property type="match status" value="1"/>
</dbReference>
<comment type="caution">
    <text evidence="12">The sequence shown here is derived from an EMBL/GenBank/DDBJ whole genome shotgun (WGS) entry which is preliminary data.</text>
</comment>
<keyword evidence="7" id="KW-0808">Transferase</keyword>
<dbReference type="GO" id="GO:0005737">
    <property type="term" value="C:cytoplasm"/>
    <property type="evidence" value="ECO:0007669"/>
    <property type="project" value="UniProtKB-SubCell"/>
</dbReference>
<sequence length="409" mass="43217">MAEQGVAEENVPMSSAQARQLLVDRIRSVGYAGTDAVEQAMRKVERHVFVPAVSIAEAYADDVVITKRDRDGAVSSSASMPSLMALMLDQLDIRPGMKVLEVGTGTGYNAALLATVVGDHGAVTSIDIDEKVVSGARVVLDNNGFAHVRTVAADGAIGQPDGAPYDRIIATVGAWDIPRSWYSQLADGGKLVVPLRWRGQSWSVGFDYLDGQLRSYSAVSCGFVPMIGQEDGERTEIISSDGFVQLVVDADQAITSESLVGVLDQEGVERWSKATIGGGDSFDGIWLRMSATDPGCCRLSAAPEAIQQGLCRPVIAHRDPALADATSVAYLTVRPRGSGPGGPQFELGAIGHGPSGDDLAQRLCAAISAWDLDRTAIPTVVAGPTGSHSGERGSGMRIEKTSTWLELFF</sequence>
<name>A0A934U3G8_9NOCA</name>
<reference evidence="12" key="1">
    <citation type="submission" date="2020-12" db="EMBL/GenBank/DDBJ databases">
        <title>Antrihabitans popcorni sp. nov. and Antrihabitans auranticaus sp. nov., isolated from a larva cave.</title>
        <authorList>
            <person name="Lee S.D."/>
            <person name="Kim I.S."/>
        </authorList>
    </citation>
    <scope>NUCLEOTIDE SEQUENCE</scope>
    <source>
        <strain evidence="12">YC3-6</strain>
    </source>
</reference>
<dbReference type="CDD" id="cd02440">
    <property type="entry name" value="AdoMet_MTases"/>
    <property type="match status" value="1"/>
</dbReference>
<dbReference type="InterPro" id="IPR029063">
    <property type="entry name" value="SAM-dependent_MTases_sf"/>
</dbReference>
<evidence type="ECO:0000256" key="10">
    <source>
        <dbReference type="ARBA" id="ARBA00031323"/>
    </source>
</evidence>
<dbReference type="Proteomes" id="UP000655868">
    <property type="component" value="Unassembled WGS sequence"/>
</dbReference>
<evidence type="ECO:0000256" key="4">
    <source>
        <dbReference type="ARBA" id="ARBA00013346"/>
    </source>
</evidence>
<dbReference type="GO" id="GO:0032259">
    <property type="term" value="P:methylation"/>
    <property type="evidence" value="ECO:0007669"/>
    <property type="project" value="UniProtKB-KW"/>
</dbReference>
<evidence type="ECO:0000256" key="1">
    <source>
        <dbReference type="ARBA" id="ARBA00004496"/>
    </source>
</evidence>
<evidence type="ECO:0000256" key="11">
    <source>
        <dbReference type="ARBA" id="ARBA00031350"/>
    </source>
</evidence>
<evidence type="ECO:0000256" key="8">
    <source>
        <dbReference type="ARBA" id="ARBA00022691"/>
    </source>
</evidence>
<evidence type="ECO:0000256" key="2">
    <source>
        <dbReference type="ARBA" id="ARBA00005369"/>
    </source>
</evidence>
<dbReference type="InterPro" id="IPR000682">
    <property type="entry name" value="PCMT"/>
</dbReference>
<keyword evidence="6 12" id="KW-0489">Methyltransferase</keyword>